<gene>
    <name evidence="4" type="ORF">O6P43_031436</name>
</gene>
<keyword evidence="3" id="KW-0808">Transferase</keyword>
<dbReference type="SUPFAM" id="SSF53756">
    <property type="entry name" value="UDP-Glycosyltransferase/glycogen phosphorylase"/>
    <property type="match status" value="1"/>
</dbReference>
<keyword evidence="5" id="KW-1185">Reference proteome</keyword>
<comment type="similarity">
    <text evidence="1">Belongs to the UDP-glycosyltransferase family.</text>
</comment>
<protein>
    <submittedName>
        <fullName evidence="4">Glycosyltransferase</fullName>
    </submittedName>
</protein>
<dbReference type="EMBL" id="JARAOO010000013">
    <property type="protein sequence ID" value="KAJ7946517.1"/>
    <property type="molecule type" value="Genomic_DNA"/>
</dbReference>
<evidence type="ECO:0000313" key="4">
    <source>
        <dbReference type="EMBL" id="KAJ7946517.1"/>
    </source>
</evidence>
<evidence type="ECO:0000256" key="3">
    <source>
        <dbReference type="ARBA" id="ARBA00022679"/>
    </source>
</evidence>
<reference evidence="4" key="1">
    <citation type="journal article" date="2023" name="Science">
        <title>Elucidation of the pathway for biosynthesis of saponin adjuvants from the soapbark tree.</title>
        <authorList>
            <person name="Reed J."/>
            <person name="Orme A."/>
            <person name="El-Demerdash A."/>
            <person name="Owen C."/>
            <person name="Martin L.B.B."/>
            <person name="Misra R.C."/>
            <person name="Kikuchi S."/>
            <person name="Rejzek M."/>
            <person name="Martin A.C."/>
            <person name="Harkess A."/>
            <person name="Leebens-Mack J."/>
            <person name="Louveau T."/>
            <person name="Stephenson M.J."/>
            <person name="Osbourn A."/>
        </authorList>
    </citation>
    <scope>NUCLEOTIDE SEQUENCE</scope>
    <source>
        <strain evidence="4">S10</strain>
    </source>
</reference>
<dbReference type="InterPro" id="IPR002213">
    <property type="entry name" value="UDP_glucos_trans"/>
</dbReference>
<dbReference type="PANTHER" id="PTHR48047:SF45">
    <property type="entry name" value="SCOPOLETIN GLUCOSYLTRANSFERASE-LIKE"/>
    <property type="match status" value="1"/>
</dbReference>
<dbReference type="GO" id="GO:0035251">
    <property type="term" value="F:UDP-glucosyltransferase activity"/>
    <property type="evidence" value="ECO:0007669"/>
    <property type="project" value="UniProtKB-ARBA"/>
</dbReference>
<dbReference type="KEGG" id="qsa:O6P43_031436"/>
<dbReference type="FunFam" id="3.40.50.2000:FF:000071">
    <property type="entry name" value="Glycosyltransferase"/>
    <property type="match status" value="1"/>
</dbReference>
<evidence type="ECO:0000256" key="1">
    <source>
        <dbReference type="ARBA" id="ARBA00009995"/>
    </source>
</evidence>
<dbReference type="AlphaFoldDB" id="A0AAD7KVF4"/>
<comment type="caution">
    <text evidence="4">The sequence shown here is derived from an EMBL/GenBank/DDBJ whole genome shotgun (WGS) entry which is preliminary data.</text>
</comment>
<name>A0AAD7KVF4_QUISA</name>
<organism evidence="4 5">
    <name type="scientific">Quillaja saponaria</name>
    <name type="common">Soap bark tree</name>
    <dbReference type="NCBI Taxonomy" id="32244"/>
    <lineage>
        <taxon>Eukaryota</taxon>
        <taxon>Viridiplantae</taxon>
        <taxon>Streptophyta</taxon>
        <taxon>Embryophyta</taxon>
        <taxon>Tracheophyta</taxon>
        <taxon>Spermatophyta</taxon>
        <taxon>Magnoliopsida</taxon>
        <taxon>eudicotyledons</taxon>
        <taxon>Gunneridae</taxon>
        <taxon>Pentapetalae</taxon>
        <taxon>rosids</taxon>
        <taxon>fabids</taxon>
        <taxon>Fabales</taxon>
        <taxon>Quillajaceae</taxon>
        <taxon>Quillaja</taxon>
    </lineage>
</organism>
<dbReference type="Gene3D" id="3.40.50.2000">
    <property type="entry name" value="Glycogen Phosphorylase B"/>
    <property type="match status" value="2"/>
</dbReference>
<sequence length="328" mass="37155">MESNPLQIFFFPYMAHGHTIPMIDMAKLFAARGVMATIVTTPLSAPLITKTILKTKNLAFKINIQTIKFPCAEAGLPAGCENVDTIPSTDMIPNFLKAVAMLQEPLEQILFEYHPDCLVADMFFPWATDAAAKFDIPRLVFHGTSFFSLCTSESLKLYEPQKNVSSDTEQFVIPNLPDEIKLTRMQLPNFGKIDEEKDTNKLLKEIKESDIRSYGVVVNSFYELEHAYADHYREELGRKAWHIGPVSLCNRDNEEKAERGKEASITEHECLKWLDSNKLNSVVYICFGSVASFTDSQLIEIAMGLEASGQQFIWVVNKSKHNEEEKEE</sequence>
<evidence type="ECO:0000256" key="2">
    <source>
        <dbReference type="ARBA" id="ARBA00022676"/>
    </source>
</evidence>
<evidence type="ECO:0000313" key="5">
    <source>
        <dbReference type="Proteomes" id="UP001163823"/>
    </source>
</evidence>
<accession>A0AAD7KVF4</accession>
<dbReference type="Proteomes" id="UP001163823">
    <property type="component" value="Chromosome 13"/>
</dbReference>
<keyword evidence="2" id="KW-0328">Glycosyltransferase</keyword>
<proteinExistence type="inferred from homology"/>
<dbReference type="CDD" id="cd03784">
    <property type="entry name" value="GT1_Gtf-like"/>
    <property type="match status" value="1"/>
</dbReference>
<dbReference type="PANTHER" id="PTHR48047">
    <property type="entry name" value="GLYCOSYLTRANSFERASE"/>
    <property type="match status" value="1"/>
</dbReference>